<dbReference type="InterPro" id="IPR019410">
    <property type="entry name" value="Methyltransf_16"/>
</dbReference>
<dbReference type="OMA" id="MYVTDGD"/>
<dbReference type="Pfam" id="PF10294">
    <property type="entry name" value="Methyltransf_16"/>
    <property type="match status" value="1"/>
</dbReference>
<dbReference type="eggNOG" id="KOG2497">
    <property type="taxonomic scope" value="Eukaryota"/>
</dbReference>
<dbReference type="Gene3D" id="3.40.50.150">
    <property type="entry name" value="Vaccinia Virus protein VP39"/>
    <property type="match status" value="1"/>
</dbReference>
<dbReference type="PANTHER" id="PTHR14614">
    <property type="entry name" value="HEPATOCELLULAR CARCINOMA-ASSOCIATED ANTIGEN"/>
    <property type="match status" value="1"/>
</dbReference>
<dbReference type="FunCoup" id="A5DFZ3">
    <property type="interactions" value="512"/>
</dbReference>
<evidence type="ECO:0008006" key="3">
    <source>
        <dbReference type="Google" id="ProtNLM"/>
    </source>
</evidence>
<dbReference type="OrthoDB" id="194386at2759"/>
<name>A5DFZ3_PICGU</name>
<dbReference type="RefSeq" id="XP_001486523.2">
    <property type="nucleotide sequence ID" value="XM_001486473.1"/>
</dbReference>
<evidence type="ECO:0000313" key="2">
    <source>
        <dbReference type="Proteomes" id="UP000001997"/>
    </source>
</evidence>
<accession>A5DFZ3</accession>
<dbReference type="AlphaFoldDB" id="A5DFZ3"/>
<dbReference type="PANTHER" id="PTHR14614:SF130">
    <property type="entry name" value="PROTEIN-LYSINE N-METHYLTRANSFERASE EEF2KMT"/>
    <property type="match status" value="1"/>
</dbReference>
<dbReference type="STRING" id="294746.A5DFZ3"/>
<protein>
    <recommendedName>
        <fullName evidence="3">FAM86 N-terminal domain-containing protein</fullName>
    </recommendedName>
</protein>
<dbReference type="GO" id="GO:0005737">
    <property type="term" value="C:cytoplasm"/>
    <property type="evidence" value="ECO:0007669"/>
    <property type="project" value="TreeGrafter"/>
</dbReference>
<dbReference type="GO" id="GO:0016279">
    <property type="term" value="F:protein-lysine N-methyltransferase activity"/>
    <property type="evidence" value="ECO:0007669"/>
    <property type="project" value="EnsemblFungi"/>
</dbReference>
<dbReference type="Proteomes" id="UP000001997">
    <property type="component" value="Unassembled WGS sequence"/>
</dbReference>
<dbReference type="KEGG" id="pgu:PGUG_02194"/>
<sequence length="285" mass="31961">MDFTTCVRQRVPPKWIIKPKSSENIEETFQSVLPHNPYYVKKVIGKLIQDAENEGEAPEMLYEMYCWPQVLQAKELKPTDTDIVAYKVGSAQIWIPETPRLISGMGTTGLRTWEASLFLSEYFVHEAFLVNKSVLELGCGTGLVGISLLKNKLCESVIFTDGDIGVVEKMSNILSHNGVNGNSQQLLWGESQVPSVDILVAADVTYDISVLPSLRETLKSAFSSGCQQIFIAATIRNEDTISAWENELTNHFKWSVIASKNHSNINLQCWYPPQTPDIKIYSIEI</sequence>
<dbReference type="VEuPathDB" id="FungiDB:PGUG_02194"/>
<evidence type="ECO:0000313" key="1">
    <source>
        <dbReference type="EMBL" id="EDK38096.2"/>
    </source>
</evidence>
<dbReference type="InParanoid" id="A5DFZ3"/>
<gene>
    <name evidence="1" type="ORF">PGUG_02194</name>
</gene>
<dbReference type="GeneID" id="5127851"/>
<dbReference type="SUPFAM" id="SSF53335">
    <property type="entry name" value="S-adenosyl-L-methionine-dependent methyltransferases"/>
    <property type="match status" value="1"/>
</dbReference>
<proteinExistence type="predicted"/>
<dbReference type="InterPro" id="IPR029063">
    <property type="entry name" value="SAM-dependent_MTases_sf"/>
</dbReference>
<dbReference type="HOGENOM" id="CLU_038942_1_1_1"/>
<keyword evidence="2" id="KW-1185">Reference proteome</keyword>
<reference evidence="1 2" key="1">
    <citation type="journal article" date="2009" name="Nature">
        <title>Evolution of pathogenicity and sexual reproduction in eight Candida genomes.</title>
        <authorList>
            <person name="Butler G."/>
            <person name="Rasmussen M.D."/>
            <person name="Lin M.F."/>
            <person name="Santos M.A."/>
            <person name="Sakthikumar S."/>
            <person name="Munro C.A."/>
            <person name="Rheinbay E."/>
            <person name="Grabherr M."/>
            <person name="Forche A."/>
            <person name="Reedy J.L."/>
            <person name="Agrafioti I."/>
            <person name="Arnaud M.B."/>
            <person name="Bates S."/>
            <person name="Brown A.J."/>
            <person name="Brunke S."/>
            <person name="Costanzo M.C."/>
            <person name="Fitzpatrick D.A."/>
            <person name="de Groot P.W."/>
            <person name="Harris D."/>
            <person name="Hoyer L.L."/>
            <person name="Hube B."/>
            <person name="Klis F.M."/>
            <person name="Kodira C."/>
            <person name="Lennard N."/>
            <person name="Logue M.E."/>
            <person name="Martin R."/>
            <person name="Neiman A.M."/>
            <person name="Nikolaou E."/>
            <person name="Quail M.A."/>
            <person name="Quinn J."/>
            <person name="Santos M.C."/>
            <person name="Schmitzberger F.F."/>
            <person name="Sherlock G."/>
            <person name="Shah P."/>
            <person name="Silverstein K.A."/>
            <person name="Skrzypek M.S."/>
            <person name="Soll D."/>
            <person name="Staggs R."/>
            <person name="Stansfield I."/>
            <person name="Stumpf M.P."/>
            <person name="Sudbery P.E."/>
            <person name="Srikantha T."/>
            <person name="Zeng Q."/>
            <person name="Berman J."/>
            <person name="Berriman M."/>
            <person name="Heitman J."/>
            <person name="Gow N.A."/>
            <person name="Lorenz M.C."/>
            <person name="Birren B.W."/>
            <person name="Kellis M."/>
            <person name="Cuomo C.A."/>
        </authorList>
    </citation>
    <scope>NUCLEOTIDE SEQUENCE [LARGE SCALE GENOMIC DNA]</scope>
    <source>
        <strain evidence="2">ATCC 6260 / CBS 566 / DSM 6381 / JCM 1539 / NBRC 10279 / NRRL Y-324</strain>
    </source>
</reference>
<organism evidence="1 2">
    <name type="scientific">Meyerozyma guilliermondii (strain ATCC 6260 / CBS 566 / DSM 6381 / JCM 1539 / NBRC 10279 / NRRL Y-324)</name>
    <name type="common">Yeast</name>
    <name type="synonym">Candida guilliermondii</name>
    <dbReference type="NCBI Taxonomy" id="294746"/>
    <lineage>
        <taxon>Eukaryota</taxon>
        <taxon>Fungi</taxon>
        <taxon>Dikarya</taxon>
        <taxon>Ascomycota</taxon>
        <taxon>Saccharomycotina</taxon>
        <taxon>Pichiomycetes</taxon>
        <taxon>Debaryomycetaceae</taxon>
        <taxon>Meyerozyma</taxon>
    </lineage>
</organism>
<dbReference type="EMBL" id="CH408156">
    <property type="protein sequence ID" value="EDK38096.2"/>
    <property type="molecule type" value="Genomic_DNA"/>
</dbReference>